<feature type="compositionally biased region" description="Gly residues" evidence="1">
    <location>
        <begin position="123"/>
        <end position="149"/>
    </location>
</feature>
<protein>
    <submittedName>
        <fullName evidence="3">Uncharacterized protein</fullName>
    </submittedName>
</protein>
<proteinExistence type="predicted"/>
<dbReference type="Proteomes" id="UP000184533">
    <property type="component" value="Unassembled WGS sequence"/>
</dbReference>
<keyword evidence="2" id="KW-0732">Signal</keyword>
<accession>A0A1M5C102</accession>
<evidence type="ECO:0000313" key="3">
    <source>
        <dbReference type="EMBL" id="SHF48428.1"/>
    </source>
</evidence>
<organism evidence="3 4">
    <name type="scientific">Devosia limi DSM 17137</name>
    <dbReference type="NCBI Taxonomy" id="1121477"/>
    <lineage>
        <taxon>Bacteria</taxon>
        <taxon>Pseudomonadati</taxon>
        <taxon>Pseudomonadota</taxon>
        <taxon>Alphaproteobacteria</taxon>
        <taxon>Hyphomicrobiales</taxon>
        <taxon>Devosiaceae</taxon>
        <taxon>Devosia</taxon>
    </lineage>
</organism>
<dbReference type="AlphaFoldDB" id="A0A1M5C102"/>
<sequence length="266" mass="26127">MRRFPKRTFAMLLAACSMTSASFADSLLGIIGDSDSGSLITIGSGSAGDSGLVNLGLGGGDGNVLDANVGGSSSGSGALVDANVSLGGSSGLVDVTAGVGNAVDARVNVGGGNGLVDVNIGIGRPGNGGPGGPGGPGTPGGPGGPGSPGGVPPGFVVVRGGGGVMIGSNRASCANTNTAQLLELFNSTRTRGWNRADGIQLIPIKVCADIRQQLANYLAANGDYHAMVRAVASDPLIRAALSRTRYQPGHVLGVQRSGSQLTVFVF</sequence>
<dbReference type="RefSeq" id="WP_143154518.1">
    <property type="nucleotide sequence ID" value="NZ_FQVC01000008.1"/>
</dbReference>
<feature type="chain" id="PRO_5013177681" evidence="2">
    <location>
        <begin position="25"/>
        <end position="266"/>
    </location>
</feature>
<evidence type="ECO:0000256" key="1">
    <source>
        <dbReference type="SAM" id="MobiDB-lite"/>
    </source>
</evidence>
<gene>
    <name evidence="3" type="ORF">SAMN02745223_02757</name>
</gene>
<name>A0A1M5C102_9HYPH</name>
<evidence type="ECO:0000256" key="2">
    <source>
        <dbReference type="SAM" id="SignalP"/>
    </source>
</evidence>
<reference evidence="3 4" key="1">
    <citation type="submission" date="2016-11" db="EMBL/GenBank/DDBJ databases">
        <authorList>
            <person name="Jaros S."/>
            <person name="Januszkiewicz K."/>
            <person name="Wedrychowicz H."/>
        </authorList>
    </citation>
    <scope>NUCLEOTIDE SEQUENCE [LARGE SCALE GENOMIC DNA]</scope>
    <source>
        <strain evidence="3 4">DSM 17137</strain>
    </source>
</reference>
<dbReference type="EMBL" id="FQVC01000008">
    <property type="protein sequence ID" value="SHF48428.1"/>
    <property type="molecule type" value="Genomic_DNA"/>
</dbReference>
<feature type="signal peptide" evidence="2">
    <location>
        <begin position="1"/>
        <end position="24"/>
    </location>
</feature>
<evidence type="ECO:0000313" key="4">
    <source>
        <dbReference type="Proteomes" id="UP000184533"/>
    </source>
</evidence>
<feature type="region of interest" description="Disordered" evidence="1">
    <location>
        <begin position="122"/>
        <end position="153"/>
    </location>
</feature>